<comment type="caution">
    <text evidence="4">The sequence shown here is derived from an EMBL/GenBank/DDBJ whole genome shotgun (WGS) entry which is preliminary data.</text>
</comment>
<keyword evidence="2" id="KW-0408">Iron</keyword>
<dbReference type="AlphaFoldDB" id="A0AAP0HY04"/>
<organism evidence="4 5">
    <name type="scientific">Stephania cephalantha</name>
    <dbReference type="NCBI Taxonomy" id="152367"/>
    <lineage>
        <taxon>Eukaryota</taxon>
        <taxon>Viridiplantae</taxon>
        <taxon>Streptophyta</taxon>
        <taxon>Embryophyta</taxon>
        <taxon>Tracheophyta</taxon>
        <taxon>Spermatophyta</taxon>
        <taxon>Magnoliopsida</taxon>
        <taxon>Ranunculales</taxon>
        <taxon>Menispermaceae</taxon>
        <taxon>Menispermoideae</taxon>
        <taxon>Cissampelideae</taxon>
        <taxon>Stephania</taxon>
    </lineage>
</organism>
<keyword evidence="5" id="KW-1185">Reference proteome</keyword>
<reference evidence="4 5" key="1">
    <citation type="submission" date="2024-01" db="EMBL/GenBank/DDBJ databases">
        <title>Genome assemblies of Stephania.</title>
        <authorList>
            <person name="Yang L."/>
        </authorList>
    </citation>
    <scope>NUCLEOTIDE SEQUENCE [LARGE SCALE GENOMIC DNA]</scope>
    <source>
        <strain evidence="4">JXDWG</strain>
        <tissue evidence="4">Leaf</tissue>
    </source>
</reference>
<dbReference type="Pfam" id="PF03171">
    <property type="entry name" value="2OG-FeII_Oxy"/>
    <property type="match status" value="1"/>
</dbReference>
<accession>A0AAP0HY04</accession>
<evidence type="ECO:0000313" key="5">
    <source>
        <dbReference type="Proteomes" id="UP001419268"/>
    </source>
</evidence>
<sequence>MAATLRLSTVGSPSSLLVKHVQELPINGDEPQPPQWKLKTEIEDVIDKVILPFLLVAALYSFCSFGFSQEVMNEYKLKSKSLVELILNVMAEQMALEEDYFNRTRMAFARFNCYLPCSRPDLVCGFKPHADGGTITLVLIEEEVEGLQVFKDGKWIYRSSKRFDAKRDNEQ</sequence>
<proteinExistence type="predicted"/>
<dbReference type="InterPro" id="IPR027443">
    <property type="entry name" value="IPNS-like_sf"/>
</dbReference>
<dbReference type="Proteomes" id="UP001419268">
    <property type="component" value="Unassembled WGS sequence"/>
</dbReference>
<dbReference type="InterPro" id="IPR050295">
    <property type="entry name" value="Plant_2OG-oxidoreductases"/>
</dbReference>
<dbReference type="SUPFAM" id="SSF51197">
    <property type="entry name" value="Clavaminate synthase-like"/>
    <property type="match status" value="1"/>
</dbReference>
<feature type="domain" description="Isopenicillin N synthase-like Fe(2+) 2OG dioxygenase" evidence="3">
    <location>
        <begin position="111"/>
        <end position="157"/>
    </location>
</feature>
<dbReference type="PANTHER" id="PTHR47991">
    <property type="entry name" value="OXOGLUTARATE/IRON-DEPENDENT DIOXYGENASE"/>
    <property type="match status" value="1"/>
</dbReference>
<dbReference type="Gene3D" id="2.60.120.330">
    <property type="entry name" value="B-lactam Antibiotic, Isopenicillin N Synthase, Chain"/>
    <property type="match status" value="1"/>
</dbReference>
<dbReference type="GO" id="GO:0046872">
    <property type="term" value="F:metal ion binding"/>
    <property type="evidence" value="ECO:0007669"/>
    <property type="project" value="UniProtKB-KW"/>
</dbReference>
<evidence type="ECO:0000259" key="3">
    <source>
        <dbReference type="Pfam" id="PF03171"/>
    </source>
</evidence>
<dbReference type="InterPro" id="IPR044861">
    <property type="entry name" value="IPNS-like_FE2OG_OXY"/>
</dbReference>
<protein>
    <recommendedName>
        <fullName evidence="3">Isopenicillin N synthase-like Fe(2+) 2OG dioxygenase domain-containing protein</fullName>
    </recommendedName>
</protein>
<evidence type="ECO:0000256" key="2">
    <source>
        <dbReference type="ARBA" id="ARBA00023004"/>
    </source>
</evidence>
<keyword evidence="1" id="KW-0479">Metal-binding</keyword>
<evidence type="ECO:0000256" key="1">
    <source>
        <dbReference type="ARBA" id="ARBA00022723"/>
    </source>
</evidence>
<dbReference type="EMBL" id="JBBNAG010000010">
    <property type="protein sequence ID" value="KAK9100560.1"/>
    <property type="molecule type" value="Genomic_DNA"/>
</dbReference>
<name>A0AAP0HY04_9MAGN</name>
<gene>
    <name evidence="4" type="ORF">Scep_023990</name>
</gene>
<evidence type="ECO:0000313" key="4">
    <source>
        <dbReference type="EMBL" id="KAK9100560.1"/>
    </source>
</evidence>